<evidence type="ECO:0008006" key="4">
    <source>
        <dbReference type="Google" id="ProtNLM"/>
    </source>
</evidence>
<keyword evidence="1" id="KW-1133">Transmembrane helix</keyword>
<keyword evidence="1" id="KW-0472">Membrane</keyword>
<evidence type="ECO:0000313" key="2">
    <source>
        <dbReference type="EMBL" id="EHR31947.1"/>
    </source>
</evidence>
<evidence type="ECO:0000313" key="3">
    <source>
        <dbReference type="Proteomes" id="UP000004191"/>
    </source>
</evidence>
<dbReference type="eggNOG" id="ENOG502ZR11">
    <property type="taxonomic scope" value="Bacteria"/>
</dbReference>
<feature type="transmembrane region" description="Helical" evidence="1">
    <location>
        <begin position="73"/>
        <end position="94"/>
    </location>
</feature>
<evidence type="ECO:0000256" key="1">
    <source>
        <dbReference type="SAM" id="Phobius"/>
    </source>
</evidence>
<dbReference type="AlphaFoldDB" id="H3NQZ9"/>
<reference evidence="2 3" key="1">
    <citation type="submission" date="2012-01" db="EMBL/GenBank/DDBJ databases">
        <title>The Genome Sequence of Helcococcus kunzii ATCC 51366.</title>
        <authorList>
            <consortium name="The Broad Institute Genome Sequencing Platform"/>
            <person name="Earl A."/>
            <person name="Ward D."/>
            <person name="Feldgarden M."/>
            <person name="Gevers D."/>
            <person name="Huys G."/>
            <person name="Young S.K."/>
            <person name="Zeng Q."/>
            <person name="Gargeya S."/>
            <person name="Fitzgerald M."/>
            <person name="Haas B."/>
            <person name="Abouelleil A."/>
            <person name="Alvarado L."/>
            <person name="Arachchi H.M."/>
            <person name="Berlin A."/>
            <person name="Chapman S.B."/>
            <person name="Gearin G."/>
            <person name="Goldberg J."/>
            <person name="Griggs A."/>
            <person name="Gujja S."/>
            <person name="Hansen M."/>
            <person name="Heiman D."/>
            <person name="Howarth C."/>
            <person name="Larimer J."/>
            <person name="Lui A."/>
            <person name="MacDonald P.J.P."/>
            <person name="McCowen C."/>
            <person name="Montmayeur A."/>
            <person name="Murphy C."/>
            <person name="Neiman D."/>
            <person name="Pearson M."/>
            <person name="Priest M."/>
            <person name="Roberts A."/>
            <person name="Saif S."/>
            <person name="Shea T."/>
            <person name="Sisk P."/>
            <person name="Stolte C."/>
            <person name="Sykes S."/>
            <person name="Wortman J."/>
            <person name="Nusbaum C."/>
            <person name="Birren B."/>
        </authorList>
    </citation>
    <scope>NUCLEOTIDE SEQUENCE [LARGE SCALE GENOMIC DNA]</scope>
    <source>
        <strain evidence="2 3">ATCC 51366</strain>
    </source>
</reference>
<sequence>MVIGILIVDIVAITLLYFSYKIYNGNISYIHSYHTKNIKSENLKLYSKQFSLGLLVMGIGLIFSSLFMYLEKVMFVLIAMMIAFIVGILIIGNAQKNIMAVGLRRK</sequence>
<organism evidence="2 3">
    <name type="scientific">Helcococcus kunzii ATCC 51366</name>
    <dbReference type="NCBI Taxonomy" id="883114"/>
    <lineage>
        <taxon>Bacteria</taxon>
        <taxon>Bacillati</taxon>
        <taxon>Bacillota</taxon>
        <taxon>Tissierellia</taxon>
        <taxon>Tissierellales</taxon>
        <taxon>Peptoniphilaceae</taxon>
        <taxon>Helcococcus</taxon>
    </lineage>
</organism>
<dbReference type="EMBL" id="AGEI01000032">
    <property type="protein sequence ID" value="EHR31947.1"/>
    <property type="molecule type" value="Genomic_DNA"/>
</dbReference>
<proteinExistence type="predicted"/>
<protein>
    <recommendedName>
        <fullName evidence="4">DUF3784 domain-containing protein</fullName>
    </recommendedName>
</protein>
<accession>H3NQZ9</accession>
<feature type="transmembrane region" description="Helical" evidence="1">
    <location>
        <begin position="6"/>
        <end position="24"/>
    </location>
</feature>
<dbReference type="OrthoDB" id="2085737at2"/>
<keyword evidence="3" id="KW-1185">Reference proteome</keyword>
<feature type="transmembrane region" description="Helical" evidence="1">
    <location>
        <begin position="45"/>
        <end position="67"/>
    </location>
</feature>
<dbReference type="STRING" id="883114.HMPREF9709_01760"/>
<keyword evidence="1" id="KW-0812">Transmembrane</keyword>
<dbReference type="Proteomes" id="UP000004191">
    <property type="component" value="Unassembled WGS sequence"/>
</dbReference>
<name>H3NQZ9_9FIRM</name>
<dbReference type="GeneID" id="96999686"/>
<dbReference type="HOGENOM" id="CLU_2219478_0_0_9"/>
<comment type="caution">
    <text evidence="2">The sequence shown here is derived from an EMBL/GenBank/DDBJ whole genome shotgun (WGS) entry which is preliminary data.</text>
</comment>
<gene>
    <name evidence="2" type="ORF">HMPREF9709_01760</name>
</gene>
<dbReference type="RefSeq" id="WP_005399274.1">
    <property type="nucleotide sequence ID" value="NZ_JH601089.1"/>
</dbReference>